<organism evidence="1 2">
    <name type="scientific">Paramuricea clavata</name>
    <name type="common">Red gorgonian</name>
    <name type="synonym">Violescent sea-whip</name>
    <dbReference type="NCBI Taxonomy" id="317549"/>
    <lineage>
        <taxon>Eukaryota</taxon>
        <taxon>Metazoa</taxon>
        <taxon>Cnidaria</taxon>
        <taxon>Anthozoa</taxon>
        <taxon>Octocorallia</taxon>
        <taxon>Malacalcyonacea</taxon>
        <taxon>Plexauridae</taxon>
        <taxon>Paramuricea</taxon>
    </lineage>
</organism>
<dbReference type="SUPFAM" id="SSF53098">
    <property type="entry name" value="Ribonuclease H-like"/>
    <property type="match status" value="1"/>
</dbReference>
<dbReference type="OrthoDB" id="5985802at2759"/>
<dbReference type="EMBL" id="CACRXK020030359">
    <property type="protein sequence ID" value="CAB4042550.1"/>
    <property type="molecule type" value="Genomic_DNA"/>
</dbReference>
<comment type="caution">
    <text evidence="1">The sequence shown here is derived from an EMBL/GenBank/DDBJ whole genome shotgun (WGS) entry which is preliminary data.</text>
</comment>
<dbReference type="Gene3D" id="3.30.420.10">
    <property type="entry name" value="Ribonuclease H-like superfamily/Ribonuclease H"/>
    <property type="match status" value="1"/>
</dbReference>
<feature type="non-terminal residue" evidence="1">
    <location>
        <position position="127"/>
    </location>
</feature>
<proteinExistence type="predicted"/>
<dbReference type="InterPro" id="IPR012337">
    <property type="entry name" value="RNaseH-like_sf"/>
</dbReference>
<dbReference type="PANTHER" id="PTHR47331:SF1">
    <property type="entry name" value="GAG-LIKE PROTEIN"/>
    <property type="match status" value="1"/>
</dbReference>
<feature type="non-terminal residue" evidence="1">
    <location>
        <position position="1"/>
    </location>
</feature>
<protein>
    <submittedName>
        <fullName evidence="1">Pro-Pol poly</fullName>
    </submittedName>
</protein>
<dbReference type="GO" id="GO:0003676">
    <property type="term" value="F:nucleic acid binding"/>
    <property type="evidence" value="ECO:0007669"/>
    <property type="project" value="InterPro"/>
</dbReference>
<dbReference type="PANTHER" id="PTHR47331">
    <property type="entry name" value="PHD-TYPE DOMAIN-CONTAINING PROTEIN"/>
    <property type="match status" value="1"/>
</dbReference>
<dbReference type="Proteomes" id="UP001152795">
    <property type="component" value="Unassembled WGS sequence"/>
</dbReference>
<evidence type="ECO:0000313" key="2">
    <source>
        <dbReference type="Proteomes" id="UP001152795"/>
    </source>
</evidence>
<gene>
    <name evidence="1" type="ORF">PACLA_8A087225</name>
</gene>
<dbReference type="InterPro" id="IPR036397">
    <property type="entry name" value="RNaseH_sf"/>
</dbReference>
<keyword evidence="2" id="KW-1185">Reference proteome</keyword>
<accession>A0A6S7KK80</accession>
<dbReference type="AlphaFoldDB" id="A0A6S7KK80"/>
<reference evidence="1" key="1">
    <citation type="submission" date="2020-04" db="EMBL/GenBank/DDBJ databases">
        <authorList>
            <person name="Alioto T."/>
            <person name="Alioto T."/>
            <person name="Gomez Garrido J."/>
        </authorList>
    </citation>
    <scope>NUCLEOTIDE SEQUENCE</scope>
    <source>
        <strain evidence="1">A484AB</strain>
    </source>
</reference>
<sequence>YVRPKAGEQMMADLPVDRVTAGKLPFTNVGIDCFGPFTVKRGRSNVKRYGVIFTCLAIRAVHIEVANSLDTDSFLNALRRFVARRGQPEEIRSDNGTNFVGGNQELRRAINYYYYYYWRLDESLTIV</sequence>
<evidence type="ECO:0000313" key="1">
    <source>
        <dbReference type="EMBL" id="CAB4042550.1"/>
    </source>
</evidence>
<name>A0A6S7KK80_PARCT</name>